<feature type="region of interest" description="Disordered" evidence="7">
    <location>
        <begin position="320"/>
        <end position="1244"/>
    </location>
</feature>
<feature type="compositionally biased region" description="Basic and acidic residues" evidence="7">
    <location>
        <begin position="1015"/>
        <end position="1027"/>
    </location>
</feature>
<feature type="compositionally biased region" description="Low complexity" evidence="7">
    <location>
        <begin position="326"/>
        <end position="344"/>
    </location>
</feature>
<feature type="compositionally biased region" description="Pro residues" evidence="7">
    <location>
        <begin position="566"/>
        <end position="576"/>
    </location>
</feature>
<evidence type="ECO:0000259" key="9">
    <source>
        <dbReference type="SMART" id="SM00954"/>
    </source>
</evidence>
<evidence type="ECO:0000256" key="4">
    <source>
        <dbReference type="ARBA" id="ARBA00022679"/>
    </source>
</evidence>
<feature type="compositionally biased region" description="Pro residues" evidence="7">
    <location>
        <begin position="953"/>
        <end position="967"/>
    </location>
</feature>
<dbReference type="InterPro" id="IPR000768">
    <property type="entry name" value="ART"/>
</dbReference>
<comment type="catalytic activity">
    <reaction evidence="6">
        <text>L-arginyl-[protein] + NAD(+) = N(omega)-(ADP-D-ribosyl)-L-arginyl-[protein] + nicotinamide + H(+)</text>
        <dbReference type="Rhea" id="RHEA:19149"/>
        <dbReference type="Rhea" id="RHEA-COMP:10532"/>
        <dbReference type="Rhea" id="RHEA-COMP:15087"/>
        <dbReference type="ChEBI" id="CHEBI:15378"/>
        <dbReference type="ChEBI" id="CHEBI:17154"/>
        <dbReference type="ChEBI" id="CHEBI:29965"/>
        <dbReference type="ChEBI" id="CHEBI:57540"/>
        <dbReference type="ChEBI" id="CHEBI:142554"/>
        <dbReference type="EC" id="2.4.2.31"/>
    </reaction>
</comment>
<dbReference type="RefSeq" id="WP_348952460.1">
    <property type="nucleotide sequence ID" value="NZ_JBDZYD010000007.1"/>
</dbReference>
<feature type="compositionally biased region" description="Pro residues" evidence="7">
    <location>
        <begin position="1524"/>
        <end position="1536"/>
    </location>
</feature>
<feature type="compositionally biased region" description="Basic and acidic residues" evidence="7">
    <location>
        <begin position="1224"/>
        <end position="1244"/>
    </location>
</feature>
<evidence type="ECO:0000313" key="11">
    <source>
        <dbReference type="EMBL" id="MEQ0562818.1"/>
    </source>
</evidence>
<keyword evidence="8" id="KW-1133">Transmembrane helix</keyword>
<comment type="similarity">
    <text evidence="1">Belongs to the Arg-specific ADP-ribosyltransferase family.</text>
</comment>
<dbReference type="InterPro" id="IPR057746">
    <property type="entry name" value="CpnT-like_N"/>
</dbReference>
<dbReference type="Gene3D" id="3.30.460.10">
    <property type="entry name" value="Beta Polymerase, domain 2"/>
    <property type="match status" value="1"/>
</dbReference>
<evidence type="ECO:0000256" key="7">
    <source>
        <dbReference type="SAM" id="MobiDB-lite"/>
    </source>
</evidence>
<dbReference type="Gene3D" id="1.10.287.1060">
    <property type="entry name" value="ESAT-6-like"/>
    <property type="match status" value="1"/>
</dbReference>
<feature type="compositionally biased region" description="Low complexity" evidence="7">
    <location>
        <begin position="753"/>
        <end position="787"/>
    </location>
</feature>
<keyword evidence="3" id="KW-0328">Glycosyltransferase</keyword>
<keyword evidence="4" id="KW-0808">Transferase</keyword>
<dbReference type="EMBL" id="JBDZYD010000007">
    <property type="protein sequence ID" value="MEQ0561258.1"/>
    <property type="molecule type" value="Genomic_DNA"/>
</dbReference>
<proteinExistence type="inferred from homology"/>
<evidence type="ECO:0000256" key="3">
    <source>
        <dbReference type="ARBA" id="ARBA00022676"/>
    </source>
</evidence>
<dbReference type="Pfam" id="PF04607">
    <property type="entry name" value="RelA_SpoT"/>
    <property type="match status" value="1"/>
</dbReference>
<dbReference type="Pfam" id="PF15644">
    <property type="entry name" value="Gln_amidase"/>
    <property type="match status" value="2"/>
</dbReference>
<gene>
    <name evidence="10" type="ORF">ABJI51_19395</name>
    <name evidence="11" type="ORF">ABJI51_27385</name>
</gene>
<protein>
    <recommendedName>
        <fullName evidence="2">NAD(+)--protein-arginine ADP-ribosyltransferase</fullName>
        <ecNumber evidence="2">2.4.2.31</ecNumber>
    </recommendedName>
</protein>
<dbReference type="CDD" id="cd05399">
    <property type="entry name" value="NT_Rel-Spo_like"/>
    <property type="match status" value="1"/>
</dbReference>
<feature type="compositionally biased region" description="Basic and acidic residues" evidence="7">
    <location>
        <begin position="1155"/>
        <end position="1180"/>
    </location>
</feature>
<dbReference type="InterPro" id="IPR043519">
    <property type="entry name" value="NT_sf"/>
</dbReference>
<feature type="compositionally biased region" description="Pro residues" evidence="7">
    <location>
        <begin position="880"/>
        <end position="890"/>
    </location>
</feature>
<dbReference type="EC" id="2.4.2.31" evidence="2"/>
<feature type="region of interest" description="Disordered" evidence="7">
    <location>
        <begin position="1501"/>
        <end position="1561"/>
    </location>
</feature>
<feature type="transmembrane region" description="Helical" evidence="8">
    <location>
        <begin position="106"/>
        <end position="130"/>
    </location>
</feature>
<dbReference type="InterPro" id="IPR028908">
    <property type="entry name" value="Tox-PL_dom"/>
</dbReference>
<dbReference type="Pfam" id="PF25547">
    <property type="entry name" value="WXG100_2"/>
    <property type="match status" value="1"/>
</dbReference>
<dbReference type="SUPFAM" id="SSF56399">
    <property type="entry name" value="ADP-ribosylation"/>
    <property type="match status" value="2"/>
</dbReference>
<evidence type="ECO:0000256" key="5">
    <source>
        <dbReference type="ARBA" id="ARBA00022695"/>
    </source>
</evidence>
<dbReference type="PROSITE" id="PS51996">
    <property type="entry name" value="TR_MART"/>
    <property type="match status" value="2"/>
</dbReference>
<dbReference type="InterPro" id="IPR036689">
    <property type="entry name" value="ESAT-6-like_sf"/>
</dbReference>
<keyword evidence="8" id="KW-0472">Membrane</keyword>
<feature type="compositionally biased region" description="Low complexity" evidence="7">
    <location>
        <begin position="725"/>
        <end position="745"/>
    </location>
</feature>
<evidence type="ECO:0000256" key="2">
    <source>
        <dbReference type="ARBA" id="ARBA00012031"/>
    </source>
</evidence>
<dbReference type="Proteomes" id="UP001440984">
    <property type="component" value="Unassembled WGS sequence"/>
</dbReference>
<feature type="compositionally biased region" description="Basic and acidic residues" evidence="7">
    <location>
        <begin position="1501"/>
        <end position="1510"/>
    </location>
</feature>
<evidence type="ECO:0000313" key="10">
    <source>
        <dbReference type="EMBL" id="MEQ0561258.1"/>
    </source>
</evidence>
<feature type="compositionally biased region" description="Low complexity" evidence="7">
    <location>
        <begin position="825"/>
        <end position="849"/>
    </location>
</feature>
<accession>A0ABV0LG35</accession>
<evidence type="ECO:0000256" key="6">
    <source>
        <dbReference type="ARBA" id="ARBA00047597"/>
    </source>
</evidence>
<keyword evidence="8" id="KW-0812">Transmembrane</keyword>
<dbReference type="SMART" id="SM00954">
    <property type="entry name" value="RelA_SpoT"/>
    <property type="match status" value="1"/>
</dbReference>
<keyword evidence="5" id="KW-0548">Nucleotidyltransferase</keyword>
<dbReference type="SUPFAM" id="SSF81301">
    <property type="entry name" value="Nucleotidyltransferase"/>
    <property type="match status" value="1"/>
</dbReference>
<feature type="compositionally biased region" description="Basic and acidic residues" evidence="7">
    <location>
        <begin position="989"/>
        <end position="999"/>
    </location>
</feature>
<name>A0ABV0LG35_9PSEU</name>
<evidence type="ECO:0000256" key="8">
    <source>
        <dbReference type="SAM" id="Phobius"/>
    </source>
</evidence>
<organism evidence="10 12">
    <name type="scientific">Amycolatopsis melonis</name>
    <dbReference type="NCBI Taxonomy" id="3156488"/>
    <lineage>
        <taxon>Bacteria</taxon>
        <taxon>Bacillati</taxon>
        <taxon>Actinomycetota</taxon>
        <taxon>Actinomycetes</taxon>
        <taxon>Pseudonocardiales</taxon>
        <taxon>Pseudonocardiaceae</taxon>
        <taxon>Amycolatopsis</taxon>
    </lineage>
</organism>
<dbReference type="InterPro" id="IPR007685">
    <property type="entry name" value="RelA_SpoT"/>
</dbReference>
<feature type="compositionally biased region" description="Gly residues" evidence="7">
    <location>
        <begin position="550"/>
        <end position="564"/>
    </location>
</feature>
<dbReference type="SUPFAM" id="SSF140453">
    <property type="entry name" value="EsxAB dimer-like"/>
    <property type="match status" value="1"/>
</dbReference>
<feature type="compositionally biased region" description="Low complexity" evidence="7">
    <location>
        <begin position="653"/>
        <end position="666"/>
    </location>
</feature>
<feature type="compositionally biased region" description="Low complexity" evidence="7">
    <location>
        <begin position="908"/>
        <end position="941"/>
    </location>
</feature>
<evidence type="ECO:0000313" key="12">
    <source>
        <dbReference type="Proteomes" id="UP001440984"/>
    </source>
</evidence>
<feature type="compositionally biased region" description="Basic and acidic residues" evidence="7">
    <location>
        <begin position="1053"/>
        <end position="1074"/>
    </location>
</feature>
<feature type="compositionally biased region" description="Low complexity" evidence="7">
    <location>
        <begin position="891"/>
        <end position="902"/>
    </location>
</feature>
<feature type="compositionally biased region" description="Basic and acidic residues" evidence="7">
    <location>
        <begin position="359"/>
        <end position="508"/>
    </location>
</feature>
<feature type="domain" description="RelA/SpoT" evidence="9">
    <location>
        <begin position="2400"/>
        <end position="2509"/>
    </location>
</feature>
<feature type="compositionally biased region" description="Low complexity" evidence="7">
    <location>
        <begin position="795"/>
        <end position="812"/>
    </location>
</feature>
<sequence length="2557" mass="273956">MPDAVKWLLPIVVGESWPEGDETKLRALRDAWHTASAAIAPASEAGNKAAQGIRDNWTGDGADAFAEQWKKFVEGDEAYFKQLADAAKALGDSCDQTALDVEYTKYMIIISLIVLAAQIAAMIAAAAVTFGGSTAGIAPAQIATRMTVQMLFRQLLEKLAQQGFKQVAKELLEKLLKQGLKKIGMEVLKNEAINLGMDAGIQGLQMAKGDRKNWDWSKTSDAAISGAVGGVVGAASGSIGRGATEGLSHSAAGQVADAAMRAGARGAVEGVAQTVGQAAVTGDLGSLTPEQLLMGASSGAVGGAVGGAKEQMHSVHEANIPRADGESGSSGSSESSSASESSESSESRRESSSEGSSEPESRESSSERESAGEPESRREASSEPESRGEEARREEPRSAAEPERREVASEPESRRESSSEPEPRRETPSEPEPRREAPSEPELRREAPAEPEPRRETPSEPEARREAPAEPEPRRETPSEPEPRREASAAETRAASEPEVRREAETQQRAESTPSQEPPAPERQSAEPSHPGETERPASPQPESHRAEATGGGSPSGTSQGGYGMAPPPGHGPEPARPSVGRPQDNVGAAGFTGGQSQPFAAEAGGQFQNGPSPQQAPGGFTPPPPPPAGQHQPPMSPQAGGPRPPDPRRMFQQQPPGGAQAPSQGRRPAPRPNGQPTPGGHPQAGPRHPAQSGRPQPGGQPPMGPNGQPHPVSHPQTGPVRGSQPPVGQPHPGGHPQTGPVQGQAPIGHPHPVSQPQAGPAQGQAPISQPHPGGHPQAGPVQGQAPISQPHPVSQPQAGPAQGQAPISQPQTGPVRGGQPPIGPNGQPHLGGHPQPGPVQGQSPIGPNGRPPAGPAQGGQPHPSNHPPTGPVQGGQPPMNGPGAPPRQPGGPNWQSPPRGGQPAGPQPSGGQPGMPAQDPRRMPPQGGQRPAGYPSQPRGPQGPGPAGGGRPPMPPPPGGRPPVPPQELRLGPVRPAGTPQVPQPRFEQPRPMERAPEQPRPVEPAAGQVPEGPTHHVPAEQHLAEQDTLAGERSAEHATPAREQQPAEQGPRADEHAAEQHTPAEDTARTAEPETPTGEQRPAEHEPAAGEHTPTEAPTTEHETPTSEQPAAEHQPATAEHTSPEEPARTAEPATPAHEQRPAEHQSATAEHTPTEPRTAEHETPTSEQRPAEHEPAAAEHTPTEAPTTEHETPTGEQRPTEHETPANEQQPAPADEPGPTPEHRHTGPDEPYLTDEHFRTDDPEGIRRIEDTFIDSAKTSHQDGEWRHEQVHREALEKRDRWHPGMSDAGAVAVHAYTRTEMVGPLNHALRTGSPELAHLAPQAAALVSGLNELPPHEGLVSRRVDFKGDLSRLQAFLARFHDGAHITEPSFLSSSKVDAEHPRSTFPGEVEMRIQSKTGRDVEALASLGHEREVLFKAGTQFKITGIEEGPGHPNHKPKPVRGEPHYVVHAEEIPPGDPRHLGEADARRAIDERRAGEQADEARFQREADAKLEKFYQENPQHRPSNDLASKINPFDEPGAPPLPERPPPATGEPAGGWSQLAEPLAPGGTPVVHAGSVETPQQHARFVRDAVPELGAVNTRNHYSPDGLANGYRTNAAESMVAFERRMNGEDVVAGPSQQRGLAHVSEQLGGQWSSRDSFDRVAGELGERPVGARAAVAFEHAGESRLVAAVHTEHGIAFVDPVTGRLAELPPGASNIHTLPLGGGEAPVHHETSAIDDRLNPAPERVVHDEGYLFDDDHRGTPADHESIRRAVGNDDLYQEIHDHALAKRDAAENLAHLTDEGAVALHGYTRGEYAYDVNEALRRGPEHPGFDLAQQNARAIMDGLNQVARESGEAVRAFDVRGDAHLADLVAKPYEPGSVVVEPAFSSASIKTGEFSTSKFGDDVELHIRSDNLRDISKLAENPGERETLSPPGTQLLIHEKRLEIVDGRRKWVIVAEEIGPGHPRYLDPETAKQKMAERRAENEHNAPEFERRKQAAIMERLLGGTEPEHVAAPPEQPKVHDTVQDVAPEPPTAPSPVHDYSRLARATNPPAERAIHAAGTTESERAAFVQDRLPHLRDVNPGFREPGAFENGYMTNCTRGPEPYMDRLRGGDMTAEPILPHEMGTRGTLEHLEGRFGETFSARDGYDDVIREMREKAHDHHAVIAVKYEGPNGVVYGHVAMVVHTPDGVAFIDPQSGDLMHLPQPPKSIKLMHLGTPDEVHVQPEHGTGTADHGGFGSAQPHEAFLARDDVAAALDGHASAGYIREHLGQHPELVRIVSEPGNDYLTRSLLDNPKTIESLLKHPEAIPILEDAVREVDQRGYPVIDDVHQDGVEPFEPTPEQAAIVGDVAETVAGTDRDDMVQGSFDRERRGDEAYCRQWLAEERARWRDNQDTLNAIAERAAGEDGDVKGRLEPKEDERAMAKIRKYGFDGANLTDLVGARIQFARVADLYRALDQLRQDPGVQIVEFADRIADPKPSGYRDLQMSVRLGNGHVAELRLHLKDIDDVADYEHALYEVRRDFETLSRKEGREGLLSPEEAALDAAIVEQVRGRFEEALRRGLITEEDG</sequence>
<dbReference type="Gene3D" id="3.90.176.10">
    <property type="entry name" value="Toxin ADP-ribosyltransferase, Chain A, domain 1"/>
    <property type="match status" value="2"/>
</dbReference>
<comment type="caution">
    <text evidence="10">The sequence shown here is derived from an EMBL/GenBank/DDBJ whole genome shotgun (WGS) entry which is preliminary data.</text>
</comment>
<feature type="compositionally biased region" description="Basic and acidic residues" evidence="7">
    <location>
        <begin position="1190"/>
        <end position="1208"/>
    </location>
</feature>
<dbReference type="Pfam" id="PF01129">
    <property type="entry name" value="ART"/>
    <property type="match status" value="1"/>
</dbReference>
<keyword evidence="12" id="KW-1185">Reference proteome</keyword>
<evidence type="ECO:0000256" key="1">
    <source>
        <dbReference type="ARBA" id="ARBA00009558"/>
    </source>
</evidence>
<dbReference type="EMBL" id="JBDZYD010000010">
    <property type="protein sequence ID" value="MEQ0562818.1"/>
    <property type="molecule type" value="Genomic_DNA"/>
</dbReference>
<reference evidence="10 12" key="1">
    <citation type="submission" date="2024-05" db="EMBL/GenBank/DDBJ databases">
        <authorList>
            <person name="Zhao H."/>
            <person name="Xu Y."/>
            <person name="Lin S."/>
            <person name="Spain J.C."/>
            <person name="Zhou N.-Y."/>
        </authorList>
    </citation>
    <scope>NUCLEOTIDE SEQUENCE [LARGE SCALE GENOMIC DNA]</scope>
    <source>
        <strain evidence="10 12">NEAU-NG30</strain>
    </source>
</reference>